<name>A0ABP7F9U1_9ACTN</name>
<dbReference type="PANTHER" id="PTHR43293:SF3">
    <property type="entry name" value="CHOLESTEROL RING-CLEAVING HYDROLASE IPDB SUBUNIT"/>
    <property type="match status" value="1"/>
</dbReference>
<reference evidence="3" key="1">
    <citation type="journal article" date="2019" name="Int. J. Syst. Evol. Microbiol.">
        <title>The Global Catalogue of Microorganisms (GCM) 10K type strain sequencing project: providing services to taxonomists for standard genome sequencing and annotation.</title>
        <authorList>
            <consortium name="The Broad Institute Genomics Platform"/>
            <consortium name="The Broad Institute Genome Sequencing Center for Infectious Disease"/>
            <person name="Wu L."/>
            <person name="Ma J."/>
        </authorList>
    </citation>
    <scope>NUCLEOTIDE SEQUENCE [LARGE SCALE GENOMIC DNA]</scope>
    <source>
        <strain evidence="3">JCM 30846</strain>
    </source>
</reference>
<dbReference type="InterPro" id="IPR037171">
    <property type="entry name" value="NagB/RpiA_transferase-like"/>
</dbReference>
<evidence type="ECO:0000313" key="2">
    <source>
        <dbReference type="EMBL" id="GAA3734470.1"/>
    </source>
</evidence>
<gene>
    <name evidence="2" type="ORF">GCM10023082_34670</name>
</gene>
<dbReference type="InterPro" id="IPR004165">
    <property type="entry name" value="CoA_trans_fam_I"/>
</dbReference>
<sequence length="268" mass="27895">MSGTTTREAAAGEDPAAFTSDELMEVNAARALAGSRTCFVGIGLPSTAANLARATHVPDLVLIYESGTVGSRPTRLPLSIGDGELADTADAVVAVPEMFNYWLQGGRIDVGFLGAAQVDRFANVNTTVISRGAGRPEARLPGAGGAPEIAANCRKVLLVLRHSRRGFVDSLDFVTTMGHGSGPGDRARYGMRGAGPVAVITDLGVLRPDPETAELVLTETHPGVSVEQVRAATGWDLRVADEVGRTAPPTRRELAALRALKTAGRSAS</sequence>
<dbReference type="Pfam" id="PF01144">
    <property type="entry name" value="CoA_trans"/>
    <property type="match status" value="1"/>
</dbReference>
<dbReference type="RefSeq" id="WP_345647792.1">
    <property type="nucleotide sequence ID" value="NZ_BAABEP010000022.1"/>
</dbReference>
<dbReference type="Gene3D" id="3.40.1080.10">
    <property type="entry name" value="Glutaconate Coenzyme A-transferase"/>
    <property type="match status" value="1"/>
</dbReference>
<comment type="caution">
    <text evidence="2">The sequence shown here is derived from an EMBL/GenBank/DDBJ whole genome shotgun (WGS) entry which is preliminary data.</text>
</comment>
<accession>A0ABP7F9U1</accession>
<organism evidence="2 3">
    <name type="scientific">Streptomyces tremellae</name>
    <dbReference type="NCBI Taxonomy" id="1124239"/>
    <lineage>
        <taxon>Bacteria</taxon>
        <taxon>Bacillati</taxon>
        <taxon>Actinomycetota</taxon>
        <taxon>Actinomycetes</taxon>
        <taxon>Kitasatosporales</taxon>
        <taxon>Streptomycetaceae</taxon>
        <taxon>Streptomyces</taxon>
    </lineage>
</organism>
<evidence type="ECO:0000313" key="3">
    <source>
        <dbReference type="Proteomes" id="UP001499884"/>
    </source>
</evidence>
<dbReference type="PANTHER" id="PTHR43293">
    <property type="entry name" value="ACETATE COA-TRANSFERASE YDIF"/>
    <property type="match status" value="1"/>
</dbReference>
<proteinExistence type="inferred from homology"/>
<keyword evidence="3" id="KW-1185">Reference proteome</keyword>
<dbReference type="SMART" id="SM00882">
    <property type="entry name" value="CoA_trans"/>
    <property type="match status" value="1"/>
</dbReference>
<comment type="similarity">
    <text evidence="1">Belongs to the 3-oxoacid CoA-transferase subunit B family.</text>
</comment>
<dbReference type="Proteomes" id="UP001499884">
    <property type="component" value="Unassembled WGS sequence"/>
</dbReference>
<protein>
    <submittedName>
        <fullName evidence="2">CoA-transferase subunit beta</fullName>
    </submittedName>
</protein>
<dbReference type="SUPFAM" id="SSF100950">
    <property type="entry name" value="NagB/RpiA/CoA transferase-like"/>
    <property type="match status" value="1"/>
</dbReference>
<evidence type="ECO:0000256" key="1">
    <source>
        <dbReference type="ARBA" id="ARBA00007047"/>
    </source>
</evidence>
<dbReference type="EMBL" id="BAABEP010000022">
    <property type="protein sequence ID" value="GAA3734470.1"/>
    <property type="molecule type" value="Genomic_DNA"/>
</dbReference>